<dbReference type="Proteomes" id="UP000499080">
    <property type="component" value="Unassembled WGS sequence"/>
</dbReference>
<comment type="caution">
    <text evidence="1">The sequence shown here is derived from an EMBL/GenBank/DDBJ whole genome shotgun (WGS) entry which is preliminary data.</text>
</comment>
<reference evidence="1 2" key="1">
    <citation type="journal article" date="2019" name="Sci. Rep.">
        <title>Orb-weaving spider Araneus ventricosus genome elucidates the spidroin gene catalogue.</title>
        <authorList>
            <person name="Kono N."/>
            <person name="Nakamura H."/>
            <person name="Ohtoshi R."/>
            <person name="Moran D.A.P."/>
            <person name="Shinohara A."/>
            <person name="Yoshida Y."/>
            <person name="Fujiwara M."/>
            <person name="Mori M."/>
            <person name="Tomita M."/>
            <person name="Arakawa K."/>
        </authorList>
    </citation>
    <scope>NUCLEOTIDE SEQUENCE [LARGE SCALE GENOMIC DNA]</scope>
</reference>
<sequence length="107" mass="12823">MFDKDPITRHHVWIRTYNRQIYLIQNHTDNWYLQSNTRHHVSDKKLSLDKYLCLDKKPSLDTMFDKNPSLDTMFDKNPSLDNIFDKNPSLDTIFGKNSSLDIMFDRN</sequence>
<name>A0A4Y2T4I5_ARAVE</name>
<dbReference type="AlphaFoldDB" id="A0A4Y2T4I5"/>
<proteinExistence type="predicted"/>
<accession>A0A4Y2T4I5</accession>
<evidence type="ECO:0000313" key="2">
    <source>
        <dbReference type="Proteomes" id="UP000499080"/>
    </source>
</evidence>
<protein>
    <submittedName>
        <fullName evidence="1">Uncharacterized protein</fullName>
    </submittedName>
</protein>
<dbReference type="EMBL" id="BGPR01025441">
    <property type="protein sequence ID" value="GBN94339.1"/>
    <property type="molecule type" value="Genomic_DNA"/>
</dbReference>
<evidence type="ECO:0000313" key="1">
    <source>
        <dbReference type="EMBL" id="GBN94339.1"/>
    </source>
</evidence>
<gene>
    <name evidence="1" type="ORF">AVEN_170862_1</name>
</gene>
<organism evidence="1 2">
    <name type="scientific">Araneus ventricosus</name>
    <name type="common">Orbweaver spider</name>
    <name type="synonym">Epeira ventricosa</name>
    <dbReference type="NCBI Taxonomy" id="182803"/>
    <lineage>
        <taxon>Eukaryota</taxon>
        <taxon>Metazoa</taxon>
        <taxon>Ecdysozoa</taxon>
        <taxon>Arthropoda</taxon>
        <taxon>Chelicerata</taxon>
        <taxon>Arachnida</taxon>
        <taxon>Araneae</taxon>
        <taxon>Araneomorphae</taxon>
        <taxon>Entelegynae</taxon>
        <taxon>Araneoidea</taxon>
        <taxon>Araneidae</taxon>
        <taxon>Araneus</taxon>
    </lineage>
</organism>
<keyword evidence="2" id="KW-1185">Reference proteome</keyword>